<dbReference type="GO" id="GO:0071949">
    <property type="term" value="F:FAD binding"/>
    <property type="evidence" value="ECO:0007669"/>
    <property type="project" value="InterPro"/>
</dbReference>
<dbReference type="InterPro" id="IPR010971">
    <property type="entry name" value="UbiH/COQ6"/>
</dbReference>
<dbReference type="PRINTS" id="PR00420">
    <property type="entry name" value="RNGMNOXGNASE"/>
</dbReference>
<organism evidence="13">
    <name type="scientific">Cryptococcus bacillisporus CA1280</name>
    <dbReference type="NCBI Taxonomy" id="1296109"/>
    <lineage>
        <taxon>Eukaryota</taxon>
        <taxon>Fungi</taxon>
        <taxon>Dikarya</taxon>
        <taxon>Basidiomycota</taxon>
        <taxon>Agaricomycotina</taxon>
        <taxon>Tremellomycetes</taxon>
        <taxon>Tremellales</taxon>
        <taxon>Cryptococcaceae</taxon>
        <taxon>Cryptococcus</taxon>
        <taxon>Cryptococcus gattii species complex</taxon>
    </lineage>
</organism>
<keyword evidence="3 11" id="KW-0285">Flavoprotein</keyword>
<dbReference type="InterPro" id="IPR000689">
    <property type="entry name" value="UbQ_mOase_COQ6"/>
</dbReference>
<evidence type="ECO:0000256" key="6">
    <source>
        <dbReference type="ARBA" id="ARBA00022827"/>
    </source>
</evidence>
<dbReference type="FunFam" id="3.50.50.60:FF:000363">
    <property type="entry name" value="Ubiquinone biosynthesis monooxygenase COQ6, mitochondrial"/>
    <property type="match status" value="1"/>
</dbReference>
<keyword evidence="5 11" id="KW-0999">Mitochondrion inner membrane</keyword>
<dbReference type="InterPro" id="IPR002938">
    <property type="entry name" value="FAD-bd"/>
</dbReference>
<dbReference type="HOGENOM" id="CLU_009665_8_0_1"/>
<dbReference type="GO" id="GO:0031314">
    <property type="term" value="C:extrinsic component of mitochondrial inner membrane"/>
    <property type="evidence" value="ECO:0007669"/>
    <property type="project" value="UniProtKB-UniRule"/>
</dbReference>
<evidence type="ECO:0000259" key="12">
    <source>
        <dbReference type="Pfam" id="PF01494"/>
    </source>
</evidence>
<dbReference type="EC" id="1.14.15.45" evidence="11"/>
<evidence type="ECO:0000256" key="10">
    <source>
        <dbReference type="ARBA" id="ARBA00023136"/>
    </source>
</evidence>
<evidence type="ECO:0000313" key="13">
    <source>
        <dbReference type="EMBL" id="KIR47460.1"/>
    </source>
</evidence>
<evidence type="ECO:0000256" key="7">
    <source>
        <dbReference type="ARBA" id="ARBA00023002"/>
    </source>
</evidence>
<reference evidence="13" key="1">
    <citation type="submission" date="2015-01" db="EMBL/GenBank/DDBJ databases">
        <title>The Genome Sequence of Cryptococcus gattii CA1280.</title>
        <authorList>
            <consortium name="The Broad Institute Genomics Platform"/>
            <person name="Cuomo C."/>
            <person name="Litvintseva A."/>
            <person name="Chen Y."/>
            <person name="Heitman J."/>
            <person name="Sun S."/>
            <person name="Springer D."/>
            <person name="Dromer F."/>
            <person name="Young S."/>
            <person name="Zeng Q."/>
            <person name="Gargeya S."/>
            <person name="Abouelleil A."/>
            <person name="Alvarado L."/>
            <person name="Chapman S.B."/>
            <person name="Gainer-Dewar J."/>
            <person name="Goldberg J."/>
            <person name="Griggs A."/>
            <person name="Gujja S."/>
            <person name="Hansen M."/>
            <person name="Howarth C."/>
            <person name="Imamovic A."/>
            <person name="Larimer J."/>
            <person name="Murphy C."/>
            <person name="Naylor J."/>
            <person name="Pearson M."/>
            <person name="Priest M."/>
            <person name="Roberts A."/>
            <person name="Saif S."/>
            <person name="Shea T."/>
            <person name="Sykes S."/>
            <person name="Wortman J."/>
            <person name="Nusbaum C."/>
            <person name="Birren B."/>
        </authorList>
    </citation>
    <scope>NUCLEOTIDE SEQUENCE [LARGE SCALE GENOMIC DNA]</scope>
    <source>
        <strain evidence="13">CA1280</strain>
    </source>
</reference>
<dbReference type="InterPro" id="IPR018168">
    <property type="entry name" value="Ubi_Hdrlase_CS"/>
</dbReference>
<comment type="pathway">
    <text evidence="11">Cofactor biosynthesis; ubiquinone biosynthesis.</text>
</comment>
<comment type="cofactor">
    <cofactor evidence="1 11">
        <name>FAD</name>
        <dbReference type="ChEBI" id="CHEBI:57692"/>
    </cofactor>
</comment>
<dbReference type="PANTHER" id="PTHR43876">
    <property type="entry name" value="UBIQUINONE BIOSYNTHESIS MONOOXYGENASE COQ6, MITOCHONDRIAL"/>
    <property type="match status" value="1"/>
</dbReference>
<keyword evidence="10 11" id="KW-0472">Membrane</keyword>
<keyword evidence="7 11" id="KW-0560">Oxidoreductase</keyword>
<dbReference type="OrthoDB" id="683240at2759"/>
<proteinExistence type="inferred from homology"/>
<feature type="domain" description="FAD-binding" evidence="12">
    <location>
        <begin position="403"/>
        <end position="456"/>
    </location>
</feature>
<evidence type="ECO:0000256" key="8">
    <source>
        <dbReference type="ARBA" id="ARBA00023033"/>
    </source>
</evidence>
<evidence type="ECO:0000256" key="2">
    <source>
        <dbReference type="ARBA" id="ARBA00005349"/>
    </source>
</evidence>
<dbReference type="Pfam" id="PF01494">
    <property type="entry name" value="FAD_binding_3"/>
    <property type="match status" value="2"/>
</dbReference>
<dbReference type="SUPFAM" id="SSF51905">
    <property type="entry name" value="FAD/NAD(P)-binding domain"/>
    <property type="match status" value="1"/>
</dbReference>
<evidence type="ECO:0000256" key="4">
    <source>
        <dbReference type="ARBA" id="ARBA00022688"/>
    </source>
</evidence>
<evidence type="ECO:0000256" key="11">
    <source>
        <dbReference type="HAMAP-Rule" id="MF_03193"/>
    </source>
</evidence>
<dbReference type="PANTHER" id="PTHR43876:SF7">
    <property type="entry name" value="UBIQUINONE BIOSYNTHESIS MONOOXYGENASE COQ6, MITOCHONDRIAL"/>
    <property type="match status" value="1"/>
</dbReference>
<dbReference type="AlphaFoldDB" id="A0A0D0VQC8"/>
<name>A0A0D0VQC8_CRYGA</name>
<evidence type="ECO:0000256" key="3">
    <source>
        <dbReference type="ARBA" id="ARBA00022630"/>
    </source>
</evidence>
<protein>
    <recommendedName>
        <fullName evidence="11">Ubiquinone biosynthesis monooxygenase COQ6, mitochondrial</fullName>
        <ecNumber evidence="11">1.14.15.45</ecNumber>
    </recommendedName>
    <alternativeName>
        <fullName evidence="11">2-methoxy-6-polyprenolphenol 4-hydroxylase</fullName>
        <ecNumber evidence="11">1.14.15.46</ecNumber>
    </alternativeName>
</protein>
<comment type="catalytic activity">
    <reaction evidence="11">
        <text>a 2-methoxy-6-(all-trans-polyprenyl)phenol + 2 reduced [2Fe-2S]-[ferredoxin] + O2 + 2 H(+) = a 2-methoxy-6-(all-trans-polyprenyl)benzene-1,4-diol + 2 oxidized [2Fe-2S]-[ferredoxin] + H2O</text>
        <dbReference type="Rhea" id="RHEA:81183"/>
        <dbReference type="Rhea" id="RHEA-COMP:9551"/>
        <dbReference type="Rhea" id="RHEA-COMP:10000"/>
        <dbReference type="Rhea" id="RHEA-COMP:10001"/>
        <dbReference type="Rhea" id="RHEA-COMP:10858"/>
        <dbReference type="ChEBI" id="CHEBI:15377"/>
        <dbReference type="ChEBI" id="CHEBI:15378"/>
        <dbReference type="ChEBI" id="CHEBI:15379"/>
        <dbReference type="ChEBI" id="CHEBI:33737"/>
        <dbReference type="ChEBI" id="CHEBI:33738"/>
        <dbReference type="ChEBI" id="CHEBI:62731"/>
        <dbReference type="ChEBI" id="CHEBI:84166"/>
        <dbReference type="EC" id="1.14.15.46"/>
    </reaction>
</comment>
<feature type="domain" description="FAD-binding" evidence="12">
    <location>
        <begin position="82"/>
        <end position="325"/>
    </location>
</feature>
<sequence length="605" mass="65180">MRPPTAIPKSGLKNALKVSSRPLISVPAVASQNLHLARPSFPSRPVRAIVSKSANVTFKRNHSHHAPQSTEPIPEISSENTYDIVIIGGANAGLAFACALLSQPTISQTCRILLVEGSSLDRTRNWPESSEWENRISSLTHENIEWLESIGVWKHITKDRSCPVHEIIVWSNPSPTETPTIHFPPVGRPLARMTENLNLQKALLRRIEETGKGIVDIREKSRVGEMRLGEGGRWVGLRIGDEWVRGSLVVGADGPNSPVRHFSEIESYGHGYNTHAVVATLNHDPDPLYPNTTAFQRFLPTGPIAFLPLSDTSSTLVWSTLPENAAALKKLSHDALTQMVNAGFTLPEETLNSLCEAMLSAQSEGTPLTAPQIVTLIATLPIPSTSSDQPILPPAITSIHPPSVASFPLRISHATSYLGERTALVGDAAHTIHPLAGQGLNMGLADVKCLAEVLEETRRLGGDLGSLEGTKGYPKERYPLNHLMLSTTDKLHYIFRARNRLVNWVRGTGFDVINELGPIKRILMGGAGSGVGLGGASARTEKEREFGRAGAEDGLKPAGGWPMAAANGVESWFALKGVMGMVGSVVGEAARNGLRRAADAVDGKR</sequence>
<comment type="similarity">
    <text evidence="2 11">Belongs to the UbiH/COQ6 family.</text>
</comment>
<gene>
    <name evidence="11" type="primary">COQ6</name>
    <name evidence="13" type="ORF">I312_03222</name>
</gene>
<evidence type="ECO:0000256" key="1">
    <source>
        <dbReference type="ARBA" id="ARBA00001974"/>
    </source>
</evidence>
<accession>A0A0D0VQC8</accession>
<dbReference type="NCBIfam" id="TIGR01988">
    <property type="entry name" value="Ubi-OHases"/>
    <property type="match status" value="1"/>
</dbReference>
<dbReference type="PROSITE" id="PS01304">
    <property type="entry name" value="UBIH"/>
    <property type="match status" value="1"/>
</dbReference>
<dbReference type="GO" id="GO:0106364">
    <property type="term" value="F:4-hydroxy-3-all-trans-polyprenylbenzoate oxygenase activity"/>
    <property type="evidence" value="ECO:0007669"/>
    <property type="project" value="UniProtKB-EC"/>
</dbReference>
<keyword evidence="8 11" id="KW-0503">Monooxygenase</keyword>
<evidence type="ECO:0000256" key="9">
    <source>
        <dbReference type="ARBA" id="ARBA00023128"/>
    </source>
</evidence>
<dbReference type="GO" id="GO:0120538">
    <property type="term" value="F:2-methoxy-6-polyprenolphenol 4-hydroxylase activity"/>
    <property type="evidence" value="ECO:0007669"/>
    <property type="project" value="UniProtKB-EC"/>
</dbReference>
<dbReference type="EC" id="1.14.15.46" evidence="11"/>
<dbReference type="GO" id="GO:0016712">
    <property type="term" value="F:oxidoreductase activity, acting on paired donors, with incorporation or reduction of molecular oxygen, reduced flavin or flavoprotein as one donor, and incorporation of one atom of oxygen"/>
    <property type="evidence" value="ECO:0007669"/>
    <property type="project" value="UniProtKB-UniRule"/>
</dbReference>
<dbReference type="InterPro" id="IPR036188">
    <property type="entry name" value="FAD/NAD-bd_sf"/>
</dbReference>
<dbReference type="UniPathway" id="UPA00232"/>
<keyword evidence="4 11" id="KW-0831">Ubiquinone biosynthesis</keyword>
<comment type="catalytic activity">
    <reaction evidence="11">
        <text>a 4-hydroxy-3-(all-trans-polyprenyl)benzoate + 2 reduced [2Fe-2S]-[ferredoxin] + O2 + 2 H(+) = a 3,4-dihydroxy-5-(all-trans-polyprenyl)benzoate + 2 oxidized [2Fe-2S]-[ferredoxin] + H2O</text>
        <dbReference type="Rhea" id="RHEA:81195"/>
        <dbReference type="Rhea" id="RHEA-COMP:9514"/>
        <dbReference type="Rhea" id="RHEA-COMP:10000"/>
        <dbReference type="Rhea" id="RHEA-COMP:10001"/>
        <dbReference type="Rhea" id="RHEA-COMP:10930"/>
        <dbReference type="ChEBI" id="CHEBI:15377"/>
        <dbReference type="ChEBI" id="CHEBI:15378"/>
        <dbReference type="ChEBI" id="CHEBI:15379"/>
        <dbReference type="ChEBI" id="CHEBI:33737"/>
        <dbReference type="ChEBI" id="CHEBI:33738"/>
        <dbReference type="ChEBI" id="CHEBI:64694"/>
        <dbReference type="ChEBI" id="CHEBI:78396"/>
        <dbReference type="EC" id="1.14.15.45"/>
    </reaction>
</comment>
<dbReference type="EMBL" id="KN847980">
    <property type="protein sequence ID" value="KIR47460.1"/>
    <property type="molecule type" value="Genomic_DNA"/>
</dbReference>
<comment type="subunit">
    <text evidence="11">Component of a multi-subunit COQ enzyme complex, composed of at least COQ3, COQ4, COQ5, COQ6, COQ7 and COQ9.</text>
</comment>
<dbReference type="FunFam" id="3.50.50.60:FF:000459">
    <property type="entry name" value="Ubiquinone biosynthesis monooxygenase COQ6, mitochondrial"/>
    <property type="match status" value="1"/>
</dbReference>
<comment type="subcellular location">
    <subcellularLocation>
        <location evidence="11">Mitochondrion inner membrane</location>
        <topology evidence="11">Peripheral membrane protein</topology>
        <orientation evidence="11">Matrix side</orientation>
    </subcellularLocation>
</comment>
<evidence type="ECO:0000256" key="5">
    <source>
        <dbReference type="ARBA" id="ARBA00022792"/>
    </source>
</evidence>
<keyword evidence="9 11" id="KW-0496">Mitochondrion</keyword>
<comment type="function">
    <text evidence="11">FAD-dependent monooxygenase required for two non-consecutive steps during ubiquinone biosynthesis. Required for the C5-ring hydroxylation during ubiquinone biosynthesis by catalyzing the hydroxylation of 4-hydroxy-3-(all-trans-polyprenyl)benzoic acid to 3,4-dihydroxy-5-(all-trans-polyprenyl)benzoic acid. Also acts downstream of coq4, for the C1-hydroxylation during ubiquinone biosynthesis by catalyzing the hydroxylation of 2-methoxy-6-(all-trans-polyprenyl)phenol to 2-methoxy-6-(all-trans-polyprenyl)benzene-1,4-diol. The electrons required for the hydroxylation reaction are funneled indirectly to coq6 from NADPH via a ferredoxin/ferredoxin reductase system.</text>
</comment>
<dbReference type="Gene3D" id="3.50.50.60">
    <property type="entry name" value="FAD/NAD(P)-binding domain"/>
    <property type="match status" value="2"/>
</dbReference>
<dbReference type="InterPro" id="IPR051205">
    <property type="entry name" value="UbiH/COQ6_monooxygenase"/>
</dbReference>
<dbReference type="HAMAP" id="MF_03193">
    <property type="entry name" value="COQ6_monooxygenase"/>
    <property type="match status" value="1"/>
</dbReference>
<keyword evidence="6 11" id="KW-0274">FAD</keyword>